<evidence type="ECO:0000256" key="1">
    <source>
        <dbReference type="SAM" id="MobiDB-lite"/>
    </source>
</evidence>
<proteinExistence type="predicted"/>
<reference evidence="2" key="1">
    <citation type="submission" date="2019-07" db="EMBL/GenBank/DDBJ databases">
        <authorList>
            <person name="Dittberner H."/>
        </authorList>
    </citation>
    <scope>NUCLEOTIDE SEQUENCE [LARGE SCALE GENOMIC DNA]</scope>
</reference>
<dbReference type="PANTHER" id="PTHR33673:SF36">
    <property type="entry name" value="MYB-LIKE PROTEIN Q"/>
    <property type="match status" value="1"/>
</dbReference>
<keyword evidence="3" id="KW-1185">Reference proteome</keyword>
<name>A0A565C6B8_9BRAS</name>
<feature type="region of interest" description="Disordered" evidence="1">
    <location>
        <begin position="104"/>
        <end position="136"/>
    </location>
</feature>
<gene>
    <name evidence="2" type="ORF">ANE_LOCUS19657</name>
</gene>
<organism evidence="2 3">
    <name type="scientific">Arabis nemorensis</name>
    <dbReference type="NCBI Taxonomy" id="586526"/>
    <lineage>
        <taxon>Eukaryota</taxon>
        <taxon>Viridiplantae</taxon>
        <taxon>Streptophyta</taxon>
        <taxon>Embryophyta</taxon>
        <taxon>Tracheophyta</taxon>
        <taxon>Spermatophyta</taxon>
        <taxon>Magnoliopsida</taxon>
        <taxon>eudicotyledons</taxon>
        <taxon>Gunneridae</taxon>
        <taxon>Pentapetalae</taxon>
        <taxon>rosids</taxon>
        <taxon>malvids</taxon>
        <taxon>Brassicales</taxon>
        <taxon>Brassicaceae</taxon>
        <taxon>Arabideae</taxon>
        <taxon>Arabis</taxon>
    </lineage>
</organism>
<comment type="caution">
    <text evidence="2">The sequence shown here is derived from an EMBL/GenBank/DDBJ whole genome shotgun (WGS) entry which is preliminary data.</text>
</comment>
<dbReference type="PANTHER" id="PTHR33673">
    <property type="entry name" value="SUPPRESSOR SRP40-LIKE PROTEIN"/>
    <property type="match status" value="1"/>
</dbReference>
<dbReference type="OrthoDB" id="676141at2759"/>
<dbReference type="AlphaFoldDB" id="A0A565C6B8"/>
<accession>A0A565C6B8</accession>
<protein>
    <submittedName>
        <fullName evidence="2">Uncharacterized protein</fullName>
    </submittedName>
</protein>
<evidence type="ECO:0000313" key="2">
    <source>
        <dbReference type="EMBL" id="VVB09213.1"/>
    </source>
</evidence>
<dbReference type="Proteomes" id="UP000489600">
    <property type="component" value="Unassembled WGS sequence"/>
</dbReference>
<evidence type="ECO:0000313" key="3">
    <source>
        <dbReference type="Proteomes" id="UP000489600"/>
    </source>
</evidence>
<dbReference type="EMBL" id="CABITT030000006">
    <property type="protein sequence ID" value="VVB09213.1"/>
    <property type="molecule type" value="Genomic_DNA"/>
</dbReference>
<sequence length="205" mass="22670">MQQETKLGYELDRIPPAVFSTTMTPKQEWSIQSNESLFSIHMGDQSFSTMYKSGELIMYKSGELTNFDYTAPYFNNNNNHLDNKNTLTDAGTKEANITVVVETGPKTANGDGLTNVFKPDPPQPVPVSPTKSYHSETSNTSAASFAFPTLPEYQQDQKTSLNMKCESGITDISRPDQNPGLNLDDPKQGKDGGWLSCFTCFSVKN</sequence>